<gene>
    <name evidence="1" type="ORF">BDD43_2241</name>
</gene>
<protein>
    <submittedName>
        <fullName evidence="1">TniB protein</fullName>
    </submittedName>
</protein>
<comment type="caution">
    <text evidence="1">The sequence shown here is derived from an EMBL/GenBank/DDBJ whole genome shotgun (WGS) entry which is preliminary data.</text>
</comment>
<dbReference type="InterPro" id="IPR027417">
    <property type="entry name" value="P-loop_NTPase"/>
</dbReference>
<reference evidence="1 2" key="1">
    <citation type="submission" date="2018-10" db="EMBL/GenBank/DDBJ databases">
        <title>Genomic Encyclopedia of Archaeal and Bacterial Type Strains, Phase II (KMG-II): from individual species to whole genera.</title>
        <authorList>
            <person name="Goeker M."/>
        </authorList>
    </citation>
    <scope>NUCLEOTIDE SEQUENCE [LARGE SCALE GENOMIC DNA]</scope>
    <source>
        <strain evidence="1 2">DSM 18602</strain>
    </source>
</reference>
<dbReference type="InterPro" id="IPR008868">
    <property type="entry name" value="TniB"/>
</dbReference>
<accession>A0A495J187</accession>
<evidence type="ECO:0000313" key="1">
    <source>
        <dbReference type="EMBL" id="RKR82074.1"/>
    </source>
</evidence>
<dbReference type="Proteomes" id="UP000268007">
    <property type="component" value="Unassembled WGS sequence"/>
</dbReference>
<dbReference type="AlphaFoldDB" id="A0A495J187"/>
<dbReference type="Gene3D" id="3.40.50.300">
    <property type="entry name" value="P-loop containing nucleotide triphosphate hydrolases"/>
    <property type="match status" value="1"/>
</dbReference>
<evidence type="ECO:0000313" key="2">
    <source>
        <dbReference type="Proteomes" id="UP000268007"/>
    </source>
</evidence>
<name>A0A495J187_9SPHI</name>
<dbReference type="EMBL" id="RBKU01000001">
    <property type="protein sequence ID" value="RKR82074.1"/>
    <property type="molecule type" value="Genomic_DNA"/>
</dbReference>
<dbReference type="Pfam" id="PF05621">
    <property type="entry name" value="TniB"/>
    <property type="match status" value="1"/>
</dbReference>
<sequence>MTLSTSLNPVCKLTEEERIAHIRADHWLGYPKARQVLQTMDDLIHSPKTTRMGALLVCARTNNGKSVLLKKFFDTYKPVITPGIGRITIPVVYVQAPPKPVEKAFFIKILEALNAPHRASSSAMMLRNQVYSILRTVETKMLIIDEIHHILAGAYLNQRAFLNEIKCMANDLQIVIVGAGIKDALSAINTDSQIANRFEPAILPPWKLNEDYFRLLSSFEAILPLQERSNLTQEEIAVKILSMSGGTIGEIATIIKKAAIMAVRTGKESIDLPILNNINYVGPENRQKQYEQMLV</sequence>
<keyword evidence="2" id="KW-1185">Reference proteome</keyword>
<organism evidence="1 2">
    <name type="scientific">Mucilaginibacter gracilis</name>
    <dbReference type="NCBI Taxonomy" id="423350"/>
    <lineage>
        <taxon>Bacteria</taxon>
        <taxon>Pseudomonadati</taxon>
        <taxon>Bacteroidota</taxon>
        <taxon>Sphingobacteriia</taxon>
        <taxon>Sphingobacteriales</taxon>
        <taxon>Sphingobacteriaceae</taxon>
        <taxon>Mucilaginibacter</taxon>
    </lineage>
</organism>
<dbReference type="RefSeq" id="WP_121197703.1">
    <property type="nucleotide sequence ID" value="NZ_RBKU01000001.1"/>
</dbReference>
<proteinExistence type="predicted"/>
<dbReference type="SUPFAM" id="SSF52540">
    <property type="entry name" value="P-loop containing nucleoside triphosphate hydrolases"/>
    <property type="match status" value="1"/>
</dbReference>
<dbReference type="OrthoDB" id="14765at2"/>